<reference evidence="1 2" key="1">
    <citation type="submission" date="2015-04" db="EMBL/GenBank/DDBJ databases">
        <title>Complete genome sequence of Schizopora paradoxa KUC8140, a cosmopolitan wood degrader in East Asia.</title>
        <authorList>
            <consortium name="DOE Joint Genome Institute"/>
            <person name="Min B."/>
            <person name="Park H."/>
            <person name="Jang Y."/>
            <person name="Kim J.-J."/>
            <person name="Kim K.H."/>
            <person name="Pangilinan J."/>
            <person name="Lipzen A."/>
            <person name="Riley R."/>
            <person name="Grigoriev I.V."/>
            <person name="Spatafora J.W."/>
            <person name="Choi I.-G."/>
        </authorList>
    </citation>
    <scope>NUCLEOTIDE SEQUENCE [LARGE SCALE GENOMIC DNA]</scope>
    <source>
        <strain evidence="1 2">KUC8140</strain>
    </source>
</reference>
<dbReference type="InParanoid" id="A0A0H2S4C2"/>
<organism evidence="1 2">
    <name type="scientific">Schizopora paradoxa</name>
    <dbReference type="NCBI Taxonomy" id="27342"/>
    <lineage>
        <taxon>Eukaryota</taxon>
        <taxon>Fungi</taxon>
        <taxon>Dikarya</taxon>
        <taxon>Basidiomycota</taxon>
        <taxon>Agaricomycotina</taxon>
        <taxon>Agaricomycetes</taxon>
        <taxon>Hymenochaetales</taxon>
        <taxon>Schizoporaceae</taxon>
        <taxon>Schizopora</taxon>
    </lineage>
</organism>
<dbReference type="AlphaFoldDB" id="A0A0H2S4C2"/>
<proteinExistence type="predicted"/>
<gene>
    <name evidence="1" type="ORF">SCHPADRAFT_90420</name>
</gene>
<dbReference type="Proteomes" id="UP000053477">
    <property type="component" value="Unassembled WGS sequence"/>
</dbReference>
<sequence length="225" mass="26456">MAQPLIDGLEQKLGEFFDAQWCTSSFHHLLDFDLADLEVALANQCALPDRPNHARKVRPSIANSTELRDHLFTVATSLFGEKLSLLSPAQASELLDHEHLYLQTRVYSLELLFRDALLRHCQNRLSKLTIQDRRDWMRQFSNIIEEDLSTLALQRNQHERLYRSNGIHYPASLLMLSLCDDARLCWRNFVHYNFRLTLQNIRVYFAYRIRFLSDPVVRRRLSQAD</sequence>
<protein>
    <submittedName>
        <fullName evidence="1">Uncharacterized protein</fullName>
    </submittedName>
</protein>
<accession>A0A0H2S4C2</accession>
<keyword evidence="2" id="KW-1185">Reference proteome</keyword>
<evidence type="ECO:0000313" key="2">
    <source>
        <dbReference type="Proteomes" id="UP000053477"/>
    </source>
</evidence>
<name>A0A0H2S4C2_9AGAM</name>
<evidence type="ECO:0000313" key="1">
    <source>
        <dbReference type="EMBL" id="KLO19105.1"/>
    </source>
</evidence>
<dbReference type="EMBL" id="KQ085889">
    <property type="protein sequence ID" value="KLO19105.1"/>
    <property type="molecule type" value="Genomic_DNA"/>
</dbReference>